<evidence type="ECO:0000313" key="2">
    <source>
        <dbReference type="Proteomes" id="UP000507222"/>
    </source>
</evidence>
<dbReference type="EMBL" id="CAEKDK010000001">
    <property type="protein sequence ID" value="CAB4262197.1"/>
    <property type="molecule type" value="Genomic_DNA"/>
</dbReference>
<protein>
    <submittedName>
        <fullName evidence="1">Uncharacterized protein</fullName>
    </submittedName>
</protein>
<proteinExistence type="predicted"/>
<sequence>MIVYTAIAAGVVTSPRPKEEIYKEISMFECGSKRCNVGLKGVQGSLQVFVKASSIFEFEVLSIISEFESVLHFL</sequence>
<dbReference type="AlphaFoldDB" id="A0A6J5TG63"/>
<reference evidence="1 2" key="1">
    <citation type="submission" date="2020-05" db="EMBL/GenBank/DDBJ databases">
        <authorList>
            <person name="Campoy J."/>
            <person name="Schneeberger K."/>
            <person name="Spophaly S."/>
        </authorList>
    </citation>
    <scope>NUCLEOTIDE SEQUENCE [LARGE SCALE GENOMIC DNA]</scope>
    <source>
        <strain evidence="1">PruArmRojPasFocal</strain>
    </source>
</reference>
<gene>
    <name evidence="1" type="ORF">CURHAP_LOCUS1321</name>
</gene>
<name>A0A6J5TG63_PRUAR</name>
<dbReference type="Proteomes" id="UP000507222">
    <property type="component" value="Unassembled WGS sequence"/>
</dbReference>
<accession>A0A6J5TG63</accession>
<evidence type="ECO:0000313" key="1">
    <source>
        <dbReference type="EMBL" id="CAB4262197.1"/>
    </source>
</evidence>
<organism evidence="1 2">
    <name type="scientific">Prunus armeniaca</name>
    <name type="common">Apricot</name>
    <name type="synonym">Armeniaca vulgaris</name>
    <dbReference type="NCBI Taxonomy" id="36596"/>
    <lineage>
        <taxon>Eukaryota</taxon>
        <taxon>Viridiplantae</taxon>
        <taxon>Streptophyta</taxon>
        <taxon>Embryophyta</taxon>
        <taxon>Tracheophyta</taxon>
        <taxon>Spermatophyta</taxon>
        <taxon>Magnoliopsida</taxon>
        <taxon>eudicotyledons</taxon>
        <taxon>Gunneridae</taxon>
        <taxon>Pentapetalae</taxon>
        <taxon>rosids</taxon>
        <taxon>fabids</taxon>
        <taxon>Rosales</taxon>
        <taxon>Rosaceae</taxon>
        <taxon>Amygdaloideae</taxon>
        <taxon>Amygdaleae</taxon>
        <taxon>Prunus</taxon>
    </lineage>
</organism>